<comment type="catalytic activity">
    <reaction evidence="2">
        <text>a 3'-end 2',3'-cyclophospho-ribonucleotide-RNA + H2O = a 3'-end 2'-phospho-ribonucleotide-RNA + H(+)</text>
        <dbReference type="Rhea" id="RHEA:11828"/>
        <dbReference type="Rhea" id="RHEA-COMP:10464"/>
        <dbReference type="Rhea" id="RHEA-COMP:17353"/>
        <dbReference type="ChEBI" id="CHEBI:15377"/>
        <dbReference type="ChEBI" id="CHEBI:15378"/>
        <dbReference type="ChEBI" id="CHEBI:83064"/>
        <dbReference type="ChEBI" id="CHEBI:173113"/>
        <dbReference type="EC" id="3.1.4.58"/>
    </reaction>
</comment>
<feature type="active site" description="Proton acceptor" evidence="2">
    <location>
        <position position="120"/>
    </location>
</feature>
<dbReference type="InterPro" id="IPR009097">
    <property type="entry name" value="Cyclic_Pdiesterase"/>
</dbReference>
<dbReference type="PANTHER" id="PTHR35561:SF1">
    <property type="entry name" value="RNA 2',3'-CYCLIC PHOSPHODIESTERASE"/>
    <property type="match status" value="1"/>
</dbReference>
<dbReference type="Proteomes" id="UP001500235">
    <property type="component" value="Unassembled WGS sequence"/>
</dbReference>
<dbReference type="HAMAP" id="MF_01940">
    <property type="entry name" value="RNA_CPDase"/>
    <property type="match status" value="1"/>
</dbReference>
<evidence type="ECO:0000256" key="2">
    <source>
        <dbReference type="HAMAP-Rule" id="MF_01940"/>
    </source>
</evidence>
<protein>
    <recommendedName>
        <fullName evidence="2">RNA 2',3'-cyclic phosphodiesterase</fullName>
        <shortName evidence="2">RNA 2',3'-CPDase</shortName>
        <ecNumber evidence="2">3.1.4.58</ecNumber>
    </recommendedName>
</protein>
<gene>
    <name evidence="3" type="primary">thpR</name>
    <name evidence="3" type="ORF">GCM10022280_17380</name>
</gene>
<dbReference type="Gene3D" id="3.90.1140.10">
    <property type="entry name" value="Cyclic phosphodiesterase"/>
    <property type="match status" value="1"/>
</dbReference>
<organism evidence="3 4">
    <name type="scientific">Sphingomonas swuensis</name>
    <dbReference type="NCBI Taxonomy" id="977800"/>
    <lineage>
        <taxon>Bacteria</taxon>
        <taxon>Pseudomonadati</taxon>
        <taxon>Pseudomonadota</taxon>
        <taxon>Alphaproteobacteria</taxon>
        <taxon>Sphingomonadales</taxon>
        <taxon>Sphingomonadaceae</taxon>
        <taxon>Sphingomonas</taxon>
    </lineage>
</organism>
<evidence type="ECO:0000256" key="1">
    <source>
        <dbReference type="ARBA" id="ARBA00022801"/>
    </source>
</evidence>
<dbReference type="SUPFAM" id="SSF55144">
    <property type="entry name" value="LigT-like"/>
    <property type="match status" value="1"/>
</dbReference>
<keyword evidence="4" id="KW-1185">Reference proteome</keyword>
<comment type="similarity">
    <text evidence="2">Belongs to the 2H phosphoesterase superfamily. ThpR family.</text>
</comment>
<comment type="function">
    <text evidence="2">Hydrolyzes RNA 2',3'-cyclic phosphodiester to an RNA 2'-phosphomonoester.</text>
</comment>
<reference evidence="4" key="1">
    <citation type="journal article" date="2019" name="Int. J. Syst. Evol. Microbiol.">
        <title>The Global Catalogue of Microorganisms (GCM) 10K type strain sequencing project: providing services to taxonomists for standard genome sequencing and annotation.</title>
        <authorList>
            <consortium name="The Broad Institute Genomics Platform"/>
            <consortium name="The Broad Institute Genome Sequencing Center for Infectious Disease"/>
            <person name="Wu L."/>
            <person name="Ma J."/>
        </authorList>
    </citation>
    <scope>NUCLEOTIDE SEQUENCE [LARGE SCALE GENOMIC DNA]</scope>
    <source>
        <strain evidence="4">JCM 17563</strain>
    </source>
</reference>
<keyword evidence="1 2" id="KW-0378">Hydrolase</keyword>
<dbReference type="InterPro" id="IPR004175">
    <property type="entry name" value="RNA_CPDase"/>
</dbReference>
<sequence length="176" mass="19478">MHRLFVALPVPESVADVLLDLMDDGAPLRWQEAEQLHLTLRFVGEVERPIAEDLARALATLTFQPFEIALSGVGRFAQRRGGALWCGIAPREPVAALAARIERLVQACGLAAEHRAFHPHITLARWNGAEPLLGPFLERHGGLRSAPWTVDRFNLVESRLGRHGPFYKTVASYFAG</sequence>
<evidence type="ECO:0000313" key="3">
    <source>
        <dbReference type="EMBL" id="GAA4018405.1"/>
    </source>
</evidence>
<dbReference type="EC" id="3.1.4.58" evidence="2"/>
<feature type="active site" description="Proton donor" evidence="2">
    <location>
        <position position="37"/>
    </location>
</feature>
<proteinExistence type="inferred from homology"/>
<feature type="short sequence motif" description="HXTX 2" evidence="2">
    <location>
        <begin position="120"/>
        <end position="123"/>
    </location>
</feature>
<dbReference type="EMBL" id="BAABBQ010000001">
    <property type="protein sequence ID" value="GAA4018405.1"/>
    <property type="molecule type" value="Genomic_DNA"/>
</dbReference>
<dbReference type="NCBIfam" id="TIGR02258">
    <property type="entry name" value="2_5_ligase"/>
    <property type="match status" value="1"/>
</dbReference>
<name>A0ABP7SYK3_9SPHN</name>
<dbReference type="RefSeq" id="WP_344707018.1">
    <property type="nucleotide sequence ID" value="NZ_BAABBQ010000001.1"/>
</dbReference>
<comment type="caution">
    <text evidence="3">The sequence shown here is derived from an EMBL/GenBank/DDBJ whole genome shotgun (WGS) entry which is preliminary data.</text>
</comment>
<feature type="short sequence motif" description="HXTX 1" evidence="2">
    <location>
        <begin position="37"/>
        <end position="40"/>
    </location>
</feature>
<accession>A0ABP7SYK3</accession>
<dbReference type="Pfam" id="PF13563">
    <property type="entry name" value="2_5_RNA_ligase2"/>
    <property type="match status" value="1"/>
</dbReference>
<evidence type="ECO:0000313" key="4">
    <source>
        <dbReference type="Proteomes" id="UP001500235"/>
    </source>
</evidence>
<dbReference type="PANTHER" id="PTHR35561">
    <property type="entry name" value="RNA 2',3'-CYCLIC PHOSPHODIESTERASE"/>
    <property type="match status" value="1"/>
</dbReference>